<dbReference type="AlphaFoldDB" id="H8Z1M6"/>
<sequence>MKQSQKIQRLENLFSEIKKKVEGDGEFRQRLETNPFAALKEFDRGDEETKQLLELLRAEILNKRDRNRELDLKELDVVAGGGFVDDFFYNNILKPWTDFLHSHNIEPSSGCSHR</sequence>
<dbReference type="Proteomes" id="UP000002964">
    <property type="component" value="Unassembled WGS sequence"/>
</dbReference>
<dbReference type="EMBL" id="JH603169">
    <property type="protein sequence ID" value="EIC21471.1"/>
    <property type="molecule type" value="Genomic_DNA"/>
</dbReference>
<name>H8Z1M6_9GAMM</name>
<reference evidence="2" key="1">
    <citation type="submission" date="2011-06" db="EMBL/GenBank/DDBJ databases">
        <authorList>
            <consortium name="US DOE Joint Genome Institute (JGI-PGF)"/>
            <person name="Lucas S."/>
            <person name="Han J."/>
            <person name="Lapidus A."/>
            <person name="Cheng J.-F."/>
            <person name="Goodwin L."/>
            <person name="Pitluck S."/>
            <person name="Peters L."/>
            <person name="Land M.L."/>
            <person name="Hauser L."/>
            <person name="Vogl K."/>
            <person name="Liu Z."/>
            <person name="Overmann J."/>
            <person name="Frigaard N.-U."/>
            <person name="Bryant D.A."/>
            <person name="Woyke T.J."/>
        </authorList>
    </citation>
    <scope>NUCLEOTIDE SEQUENCE [LARGE SCALE GENOMIC DNA]</scope>
    <source>
        <strain evidence="2">970</strain>
    </source>
</reference>
<gene>
    <name evidence="1" type="ORF">Thi970DRAFT_01682</name>
</gene>
<dbReference type="RefSeq" id="WP_009148056.1">
    <property type="nucleotide sequence ID" value="NZ_CP121471.1"/>
</dbReference>
<reference evidence="1 2" key="2">
    <citation type="submission" date="2011-11" db="EMBL/GenBank/DDBJ databases">
        <authorList>
            <consortium name="US DOE Joint Genome Institute"/>
            <person name="Lucas S."/>
            <person name="Han J."/>
            <person name="Lapidus A."/>
            <person name="Cheng J.-F."/>
            <person name="Goodwin L."/>
            <person name="Pitluck S."/>
            <person name="Peters L."/>
            <person name="Ovchinnikova G."/>
            <person name="Zhang X."/>
            <person name="Detter J.C."/>
            <person name="Han C."/>
            <person name="Tapia R."/>
            <person name="Land M."/>
            <person name="Hauser L."/>
            <person name="Kyrpides N."/>
            <person name="Ivanova N."/>
            <person name="Pagani I."/>
            <person name="Vogl K."/>
            <person name="Liu Z."/>
            <person name="Overmann J."/>
            <person name="Frigaard N.-U."/>
            <person name="Bryant D."/>
            <person name="Woyke T."/>
        </authorList>
    </citation>
    <scope>NUCLEOTIDE SEQUENCE [LARGE SCALE GENOMIC DNA]</scope>
    <source>
        <strain evidence="1 2">970</strain>
    </source>
</reference>
<keyword evidence="2" id="KW-1185">Reference proteome</keyword>
<protein>
    <submittedName>
        <fullName evidence="1">Uncharacterized protein</fullName>
    </submittedName>
</protein>
<dbReference type="HOGENOM" id="CLU_2120025_0_0_6"/>
<dbReference type="STRING" id="631362.Thi970DRAFT_01682"/>
<organism evidence="1 2">
    <name type="scientific">Thiorhodovibrio frisius</name>
    <dbReference type="NCBI Taxonomy" id="631362"/>
    <lineage>
        <taxon>Bacteria</taxon>
        <taxon>Pseudomonadati</taxon>
        <taxon>Pseudomonadota</taxon>
        <taxon>Gammaproteobacteria</taxon>
        <taxon>Chromatiales</taxon>
        <taxon>Chromatiaceae</taxon>
        <taxon>Thiorhodovibrio</taxon>
    </lineage>
</organism>
<accession>H8Z1M6</accession>
<proteinExistence type="predicted"/>
<evidence type="ECO:0000313" key="2">
    <source>
        <dbReference type="Proteomes" id="UP000002964"/>
    </source>
</evidence>
<evidence type="ECO:0000313" key="1">
    <source>
        <dbReference type="EMBL" id="EIC21471.1"/>
    </source>
</evidence>